<dbReference type="AlphaFoldDB" id="A0A5B6UKW0"/>
<keyword evidence="1" id="KW-1133">Transmembrane helix</keyword>
<keyword evidence="1" id="KW-0812">Transmembrane</keyword>
<keyword evidence="1" id="KW-0472">Membrane</keyword>
<feature type="transmembrane region" description="Helical" evidence="1">
    <location>
        <begin position="6"/>
        <end position="27"/>
    </location>
</feature>
<gene>
    <name evidence="2" type="ORF">EPI10_003823</name>
</gene>
<comment type="caution">
    <text evidence="2">The sequence shown here is derived from an EMBL/GenBank/DDBJ whole genome shotgun (WGS) entry which is preliminary data.</text>
</comment>
<reference evidence="3" key="1">
    <citation type="journal article" date="2019" name="Plant Biotechnol. J.">
        <title>Genome sequencing of the Australian wild diploid species Gossypium australe highlights disease resistance and delayed gland morphogenesis.</title>
        <authorList>
            <person name="Cai Y."/>
            <person name="Cai X."/>
            <person name="Wang Q."/>
            <person name="Wang P."/>
            <person name="Zhang Y."/>
            <person name="Cai C."/>
            <person name="Xu Y."/>
            <person name="Wang K."/>
            <person name="Zhou Z."/>
            <person name="Wang C."/>
            <person name="Geng S."/>
            <person name="Li B."/>
            <person name="Dong Q."/>
            <person name="Hou Y."/>
            <person name="Wang H."/>
            <person name="Ai P."/>
            <person name="Liu Z."/>
            <person name="Yi F."/>
            <person name="Sun M."/>
            <person name="An G."/>
            <person name="Cheng J."/>
            <person name="Zhang Y."/>
            <person name="Shi Q."/>
            <person name="Xie Y."/>
            <person name="Shi X."/>
            <person name="Chang Y."/>
            <person name="Huang F."/>
            <person name="Chen Y."/>
            <person name="Hong S."/>
            <person name="Mi L."/>
            <person name="Sun Q."/>
            <person name="Zhang L."/>
            <person name="Zhou B."/>
            <person name="Peng R."/>
            <person name="Zhang X."/>
            <person name="Liu F."/>
        </authorList>
    </citation>
    <scope>NUCLEOTIDE SEQUENCE [LARGE SCALE GENOMIC DNA]</scope>
    <source>
        <strain evidence="3">cv. PA1801</strain>
    </source>
</reference>
<sequence length="153" mass="17412">MNVSYVLNFLAIYQFFSLTLNKYALFIEELLPDHVVDSLWCFFLLRALLVFSTVGVAFVMPFFASNIGLSKELNWPRPKVGKPAIVRTVDQIWPLWTVLCFAGLVLPRWIRTEFSSSNLVLWSTLLAGLMIWYGHDTSLIICGVKGESSAKIF</sequence>
<dbReference type="EMBL" id="SMMG02000011">
    <property type="protein sequence ID" value="KAA3457104.1"/>
    <property type="molecule type" value="Genomic_DNA"/>
</dbReference>
<evidence type="ECO:0000313" key="3">
    <source>
        <dbReference type="Proteomes" id="UP000325315"/>
    </source>
</evidence>
<dbReference type="OrthoDB" id="655540at2759"/>
<evidence type="ECO:0000313" key="2">
    <source>
        <dbReference type="EMBL" id="KAA3457104.1"/>
    </source>
</evidence>
<keyword evidence="3" id="KW-1185">Reference proteome</keyword>
<evidence type="ECO:0000256" key="1">
    <source>
        <dbReference type="SAM" id="Phobius"/>
    </source>
</evidence>
<feature type="transmembrane region" description="Helical" evidence="1">
    <location>
        <begin position="118"/>
        <end position="135"/>
    </location>
</feature>
<feature type="transmembrane region" description="Helical" evidence="1">
    <location>
        <begin position="84"/>
        <end position="106"/>
    </location>
</feature>
<name>A0A5B6UKW0_9ROSI</name>
<protein>
    <submittedName>
        <fullName evidence="2">Vacuolar amino acid transporter 1</fullName>
    </submittedName>
</protein>
<dbReference type="Proteomes" id="UP000325315">
    <property type="component" value="Unassembled WGS sequence"/>
</dbReference>
<organism evidence="2 3">
    <name type="scientific">Gossypium australe</name>
    <dbReference type="NCBI Taxonomy" id="47621"/>
    <lineage>
        <taxon>Eukaryota</taxon>
        <taxon>Viridiplantae</taxon>
        <taxon>Streptophyta</taxon>
        <taxon>Embryophyta</taxon>
        <taxon>Tracheophyta</taxon>
        <taxon>Spermatophyta</taxon>
        <taxon>Magnoliopsida</taxon>
        <taxon>eudicotyledons</taxon>
        <taxon>Gunneridae</taxon>
        <taxon>Pentapetalae</taxon>
        <taxon>rosids</taxon>
        <taxon>malvids</taxon>
        <taxon>Malvales</taxon>
        <taxon>Malvaceae</taxon>
        <taxon>Malvoideae</taxon>
        <taxon>Gossypium</taxon>
    </lineage>
</organism>
<accession>A0A5B6UKW0</accession>
<proteinExistence type="predicted"/>
<feature type="transmembrane region" description="Helical" evidence="1">
    <location>
        <begin position="39"/>
        <end position="64"/>
    </location>
</feature>